<dbReference type="Pfam" id="PF17227">
    <property type="entry name" value="DUF5302"/>
    <property type="match status" value="1"/>
</dbReference>
<organism evidence="2 3">
    <name type="scientific">Actinokineospora spheciospongiae</name>
    <dbReference type="NCBI Taxonomy" id="909613"/>
    <lineage>
        <taxon>Bacteria</taxon>
        <taxon>Bacillati</taxon>
        <taxon>Actinomycetota</taxon>
        <taxon>Actinomycetes</taxon>
        <taxon>Pseudonocardiales</taxon>
        <taxon>Pseudonocardiaceae</taxon>
        <taxon>Actinokineospora</taxon>
    </lineage>
</organism>
<sequence length="65" mass="7147">MPDQPEPPATDETAEPQDLKSKFREALQRKQAKSQAGQDNATGNSKVHDAHGRAGAKRQHRRKSG</sequence>
<evidence type="ECO:0000256" key="1">
    <source>
        <dbReference type="SAM" id="MobiDB-lite"/>
    </source>
</evidence>
<evidence type="ECO:0000313" key="2">
    <source>
        <dbReference type="EMBL" id="EWC61488.1"/>
    </source>
</evidence>
<dbReference type="eggNOG" id="ENOG5033A76">
    <property type="taxonomic scope" value="Bacteria"/>
</dbReference>
<evidence type="ECO:0008006" key="4">
    <source>
        <dbReference type="Google" id="ProtNLM"/>
    </source>
</evidence>
<dbReference type="RefSeq" id="WP_035283233.1">
    <property type="nucleotide sequence ID" value="NZ_AYXG01000109.1"/>
</dbReference>
<dbReference type="OrthoDB" id="4319558at2"/>
<keyword evidence="3" id="KW-1185">Reference proteome</keyword>
<accession>A0A8E2X5H6</accession>
<comment type="caution">
    <text evidence="2">The sequence shown here is derived from an EMBL/GenBank/DDBJ whole genome shotgun (WGS) entry which is preliminary data.</text>
</comment>
<dbReference type="EMBL" id="AYXG01000109">
    <property type="protein sequence ID" value="EWC61488.1"/>
    <property type="molecule type" value="Genomic_DNA"/>
</dbReference>
<dbReference type="InterPro" id="IPR035172">
    <property type="entry name" value="DUF5302"/>
</dbReference>
<protein>
    <recommendedName>
        <fullName evidence="4">DUF5302 domain-containing protein</fullName>
    </recommendedName>
</protein>
<name>W7IM86_9PSEU</name>
<evidence type="ECO:0000313" key="3">
    <source>
        <dbReference type="Proteomes" id="UP000019277"/>
    </source>
</evidence>
<feature type="compositionally biased region" description="Basic and acidic residues" evidence="1">
    <location>
        <begin position="17"/>
        <end position="28"/>
    </location>
</feature>
<feature type="region of interest" description="Disordered" evidence="1">
    <location>
        <begin position="1"/>
        <end position="65"/>
    </location>
</feature>
<feature type="compositionally biased region" description="Basic residues" evidence="1">
    <location>
        <begin position="54"/>
        <end position="65"/>
    </location>
</feature>
<accession>W7IM86</accession>
<dbReference type="Proteomes" id="UP000019277">
    <property type="component" value="Unassembled WGS sequence"/>
</dbReference>
<feature type="compositionally biased region" description="Polar residues" evidence="1">
    <location>
        <begin position="33"/>
        <end position="45"/>
    </location>
</feature>
<dbReference type="AlphaFoldDB" id="W7IM86"/>
<proteinExistence type="predicted"/>
<reference evidence="2 3" key="1">
    <citation type="journal article" date="2014" name="Genome Announc.">
        <title>Draft Genome Sequence of the Antitrypanosomally Active Sponge-Associated Bacterium Actinokineospora sp. Strain EG49.</title>
        <authorList>
            <person name="Harjes J."/>
            <person name="Ryu T."/>
            <person name="Abdelmohsen U.R."/>
            <person name="Moitinho-Silva L."/>
            <person name="Horn H."/>
            <person name="Ravasi T."/>
            <person name="Hentschel U."/>
        </authorList>
    </citation>
    <scope>NUCLEOTIDE SEQUENCE [LARGE SCALE GENOMIC DNA]</scope>
    <source>
        <strain evidence="2 3">EG49</strain>
    </source>
</reference>
<gene>
    <name evidence="2" type="ORF">UO65_3226</name>
</gene>